<proteinExistence type="predicted"/>
<dbReference type="CDD" id="cd02440">
    <property type="entry name" value="AdoMet_MTases"/>
    <property type="match status" value="1"/>
</dbReference>
<dbReference type="GO" id="GO:0008168">
    <property type="term" value="F:methyltransferase activity"/>
    <property type="evidence" value="ECO:0007669"/>
    <property type="project" value="UniProtKB-KW"/>
</dbReference>
<name>A0A7X6KUV9_9CELL</name>
<dbReference type="Gene3D" id="3.40.50.150">
    <property type="entry name" value="Vaccinia Virus protein VP39"/>
    <property type="match status" value="1"/>
</dbReference>
<evidence type="ECO:0000313" key="5">
    <source>
        <dbReference type="Proteomes" id="UP000581206"/>
    </source>
</evidence>
<comment type="caution">
    <text evidence="4">The sequence shown here is derived from an EMBL/GenBank/DDBJ whole genome shotgun (WGS) entry which is preliminary data.</text>
</comment>
<dbReference type="RefSeq" id="WP_168629803.1">
    <property type="nucleotide sequence ID" value="NZ_BONL01000004.1"/>
</dbReference>
<evidence type="ECO:0000256" key="2">
    <source>
        <dbReference type="ARBA" id="ARBA00022679"/>
    </source>
</evidence>
<keyword evidence="2 4" id="KW-0808">Transferase</keyword>
<feature type="domain" description="Methyltransferase" evidence="3">
    <location>
        <begin position="49"/>
        <end position="139"/>
    </location>
</feature>
<accession>A0A7X6KUV9</accession>
<protein>
    <submittedName>
        <fullName evidence="4">Class I SAM-dependent methyltransferase</fullName>
    </submittedName>
</protein>
<dbReference type="Pfam" id="PF13649">
    <property type="entry name" value="Methyltransf_25"/>
    <property type="match status" value="1"/>
</dbReference>
<dbReference type="PANTHER" id="PTHR43861">
    <property type="entry name" value="TRANS-ACONITATE 2-METHYLTRANSFERASE-RELATED"/>
    <property type="match status" value="1"/>
</dbReference>
<keyword evidence="1 4" id="KW-0489">Methyltransferase</keyword>
<evidence type="ECO:0000256" key="1">
    <source>
        <dbReference type="ARBA" id="ARBA00022603"/>
    </source>
</evidence>
<dbReference type="InterPro" id="IPR029063">
    <property type="entry name" value="SAM-dependent_MTases_sf"/>
</dbReference>
<keyword evidence="5" id="KW-1185">Reference proteome</keyword>
<evidence type="ECO:0000313" key="4">
    <source>
        <dbReference type="EMBL" id="NKY22694.1"/>
    </source>
</evidence>
<dbReference type="EMBL" id="JAAXOX010000003">
    <property type="protein sequence ID" value="NKY22694.1"/>
    <property type="molecule type" value="Genomic_DNA"/>
</dbReference>
<dbReference type="GO" id="GO:0032259">
    <property type="term" value="P:methylation"/>
    <property type="evidence" value="ECO:0007669"/>
    <property type="project" value="UniProtKB-KW"/>
</dbReference>
<reference evidence="4 5" key="1">
    <citation type="submission" date="2020-04" db="EMBL/GenBank/DDBJ databases">
        <title>MicrobeNet Type strains.</title>
        <authorList>
            <person name="Nicholson A.C."/>
        </authorList>
    </citation>
    <scope>NUCLEOTIDE SEQUENCE [LARGE SCALE GENOMIC DNA]</scope>
    <source>
        <strain evidence="4 5">ATCC BAA-788</strain>
    </source>
</reference>
<dbReference type="Proteomes" id="UP000581206">
    <property type="component" value="Unassembled WGS sequence"/>
</dbReference>
<gene>
    <name evidence="4" type="ORF">HGA03_08450</name>
</gene>
<organism evidence="4 5">
    <name type="scientific">Cellulomonas denverensis</name>
    <dbReference type="NCBI Taxonomy" id="264297"/>
    <lineage>
        <taxon>Bacteria</taxon>
        <taxon>Bacillati</taxon>
        <taxon>Actinomycetota</taxon>
        <taxon>Actinomycetes</taxon>
        <taxon>Micrococcales</taxon>
        <taxon>Cellulomonadaceae</taxon>
        <taxon>Cellulomonas</taxon>
    </lineage>
</organism>
<dbReference type="InterPro" id="IPR041698">
    <property type="entry name" value="Methyltransf_25"/>
</dbReference>
<dbReference type="AlphaFoldDB" id="A0A7X6KUV9"/>
<dbReference type="SUPFAM" id="SSF53335">
    <property type="entry name" value="S-adenosyl-L-methionine-dependent methyltransferases"/>
    <property type="match status" value="1"/>
</dbReference>
<sequence>MDELAELREDYDRVADRYVELGVGDLAEEPWLRSVLVAFAEQVRDRGPVLDVGCGPGQVSAFLAAHGVDVRGIDLSPRMVEHARRRFPAVRFDTGSATALGVEDGTLAGILGWWSLFHLPRPQLPGVFAGFARALRPGGLALVGFHAGDGELHRTEAYGGVPVGWTTHLWRPERLAELLAGAGLRPVLEQRFAAAVPQQRPQVVIAARRV</sequence>
<evidence type="ECO:0000259" key="3">
    <source>
        <dbReference type="Pfam" id="PF13649"/>
    </source>
</evidence>
<dbReference type="PANTHER" id="PTHR43861:SF1">
    <property type="entry name" value="TRANS-ACONITATE 2-METHYLTRANSFERASE"/>
    <property type="match status" value="1"/>
</dbReference>